<dbReference type="InterPro" id="IPR018108">
    <property type="entry name" value="MCP_transmembrane"/>
</dbReference>
<dbReference type="PRINTS" id="PR00926">
    <property type="entry name" value="MITOCARRIER"/>
</dbReference>
<dbReference type="PANTHER" id="PTHR24089">
    <property type="entry name" value="SOLUTE CARRIER FAMILY 25"/>
    <property type="match status" value="1"/>
</dbReference>
<keyword evidence="4" id="KW-0677">Repeat</keyword>
<comment type="subcellular location">
    <subcellularLocation>
        <location evidence="1">Membrane</location>
        <topology evidence="1">Multi-pass membrane protein</topology>
    </subcellularLocation>
</comment>
<dbReference type="PROSITE" id="PS50920">
    <property type="entry name" value="SOLCAR"/>
    <property type="match status" value="3"/>
</dbReference>
<feature type="repeat" description="Solcar" evidence="6">
    <location>
        <begin position="38"/>
        <end position="125"/>
    </location>
</feature>
<keyword evidence="2 7" id="KW-0813">Transport</keyword>
<dbReference type="GO" id="GO:0055085">
    <property type="term" value="P:transmembrane transport"/>
    <property type="evidence" value="ECO:0007669"/>
    <property type="project" value="InterPro"/>
</dbReference>
<name>A0A438JM05_VITVI</name>
<dbReference type="InterPro" id="IPR002067">
    <property type="entry name" value="MCP"/>
</dbReference>
<evidence type="ECO:0000313" key="9">
    <source>
        <dbReference type="Proteomes" id="UP000288805"/>
    </source>
</evidence>
<evidence type="ECO:0000256" key="3">
    <source>
        <dbReference type="ARBA" id="ARBA00022692"/>
    </source>
</evidence>
<organism evidence="8 9">
    <name type="scientific">Vitis vinifera</name>
    <name type="common">Grape</name>
    <dbReference type="NCBI Taxonomy" id="29760"/>
    <lineage>
        <taxon>Eukaryota</taxon>
        <taxon>Viridiplantae</taxon>
        <taxon>Streptophyta</taxon>
        <taxon>Embryophyta</taxon>
        <taxon>Tracheophyta</taxon>
        <taxon>Spermatophyta</taxon>
        <taxon>Magnoliopsida</taxon>
        <taxon>eudicotyledons</taxon>
        <taxon>Gunneridae</taxon>
        <taxon>Pentapetalae</taxon>
        <taxon>rosids</taxon>
        <taxon>Vitales</taxon>
        <taxon>Vitaceae</taxon>
        <taxon>Viteae</taxon>
        <taxon>Vitis</taxon>
    </lineage>
</organism>
<proteinExistence type="inferred from homology"/>
<accession>A0A438JM05</accession>
<protein>
    <submittedName>
        <fullName evidence="8">Mitochondrial adenine nucleotide transporter ADNT1</fullName>
    </submittedName>
</protein>
<comment type="caution">
    <text evidence="8">The sequence shown here is derived from an EMBL/GenBank/DDBJ whole genome shotgun (WGS) entry which is preliminary data.</text>
</comment>
<dbReference type="EMBL" id="QGNW01000036">
    <property type="protein sequence ID" value="RVX09974.1"/>
    <property type="molecule type" value="Genomic_DNA"/>
</dbReference>
<keyword evidence="5 6" id="KW-0472">Membrane</keyword>
<comment type="similarity">
    <text evidence="7">Belongs to the mitochondrial carrier (TC 2.A.29) family.</text>
</comment>
<dbReference type="AlphaFoldDB" id="A0A438JM05"/>
<dbReference type="SUPFAM" id="SSF103506">
    <property type="entry name" value="Mitochondrial carrier"/>
    <property type="match status" value="2"/>
</dbReference>
<evidence type="ECO:0000256" key="4">
    <source>
        <dbReference type="ARBA" id="ARBA00022737"/>
    </source>
</evidence>
<evidence type="ECO:0000313" key="8">
    <source>
        <dbReference type="EMBL" id="RVX09974.1"/>
    </source>
</evidence>
<evidence type="ECO:0000256" key="6">
    <source>
        <dbReference type="PROSITE-ProRule" id="PRU00282"/>
    </source>
</evidence>
<evidence type="ECO:0000256" key="5">
    <source>
        <dbReference type="ARBA" id="ARBA00023136"/>
    </source>
</evidence>
<sequence length="428" mass="45900">MASEDVKPSESAVTTIVNLAEEAKLAREGVKAPSYAILSVAKSLTAGGVAGGVSRTAVAPLERLKILLQVQNPHNIKYNGTIQGLKYIWKTEGFRGLFKGNGTNCARIIPNSAVKFFSYEQASKGILYLYQQQTGNEDAQLTPLLRLGAGACAGIIAMSATYPMDMVRGRLTVQTENSPYQYRGMFHALSTVLRQEGPRALYKGWLPSVIGVVIIEPEKLLVHGSLVEPLEPMIWGGGELSSEGEGGFVGEGATSDRPVANDSGLVLMTMEGSRAAVQGGCRKDGVVPYVGLNFAVYESLKDWLIKSKAFGLVHDNELGVTTRLACGAAAGTIGQTVAYPLDVIRRRMQMIGWKDAASIVTGEGRSKAPIEYTGMVDAFRKTVRHEGIGALYKGLVPNSVKVVPSIALAFVTYEMVKDILGVEIRISD</sequence>
<evidence type="ECO:0000256" key="2">
    <source>
        <dbReference type="ARBA" id="ARBA00022448"/>
    </source>
</evidence>
<dbReference type="Pfam" id="PF00153">
    <property type="entry name" value="Mito_carr"/>
    <property type="match status" value="3"/>
</dbReference>
<reference evidence="8 9" key="1">
    <citation type="journal article" date="2018" name="PLoS Genet.">
        <title>Population sequencing reveals clonal diversity and ancestral inbreeding in the grapevine cultivar Chardonnay.</title>
        <authorList>
            <person name="Roach M.J."/>
            <person name="Johnson D.L."/>
            <person name="Bohlmann J."/>
            <person name="van Vuuren H.J."/>
            <person name="Jones S.J."/>
            <person name="Pretorius I.S."/>
            <person name="Schmidt S.A."/>
            <person name="Borneman A.R."/>
        </authorList>
    </citation>
    <scope>NUCLEOTIDE SEQUENCE [LARGE SCALE GENOMIC DNA]</scope>
    <source>
        <strain evidence="9">cv. Chardonnay</strain>
        <tissue evidence="8">Leaf</tissue>
    </source>
</reference>
<evidence type="ECO:0000256" key="7">
    <source>
        <dbReference type="RuleBase" id="RU000488"/>
    </source>
</evidence>
<dbReference type="GO" id="GO:0016020">
    <property type="term" value="C:membrane"/>
    <property type="evidence" value="ECO:0007669"/>
    <property type="project" value="UniProtKB-SubCell"/>
</dbReference>
<feature type="repeat" description="Solcar" evidence="6">
    <location>
        <begin position="141"/>
        <end position="229"/>
    </location>
</feature>
<dbReference type="Proteomes" id="UP000288805">
    <property type="component" value="Unassembled WGS sequence"/>
</dbReference>
<dbReference type="OrthoDB" id="270584at2759"/>
<keyword evidence="3 6" id="KW-0812">Transmembrane</keyword>
<feature type="repeat" description="Solcar" evidence="6">
    <location>
        <begin position="318"/>
        <end position="419"/>
    </location>
</feature>
<dbReference type="Gene3D" id="1.50.40.10">
    <property type="entry name" value="Mitochondrial carrier domain"/>
    <property type="match status" value="2"/>
</dbReference>
<dbReference type="InterPro" id="IPR023395">
    <property type="entry name" value="MCP_dom_sf"/>
</dbReference>
<gene>
    <name evidence="8" type="primary">ADNT1_1</name>
    <name evidence="8" type="ORF">CK203_012986</name>
</gene>
<evidence type="ECO:0000256" key="1">
    <source>
        <dbReference type="ARBA" id="ARBA00004141"/>
    </source>
</evidence>